<protein>
    <submittedName>
        <fullName evidence="1">Uncharacterized protein</fullName>
    </submittedName>
</protein>
<accession>A0AC61DFU9</accession>
<comment type="caution">
    <text evidence="1">The sequence shown here is derived from an EMBL/GenBank/DDBJ whole genome shotgun (WGS) entry which is preliminary data.</text>
</comment>
<organism evidence="1 2">
    <name type="scientific">Sporanaerobium hydrogeniformans</name>
    <dbReference type="NCBI Taxonomy" id="3072179"/>
    <lineage>
        <taxon>Bacteria</taxon>
        <taxon>Bacillati</taxon>
        <taxon>Bacillota</taxon>
        <taxon>Clostridia</taxon>
        <taxon>Lachnospirales</taxon>
        <taxon>Lachnospiraceae</taxon>
        <taxon>Sporanaerobium</taxon>
    </lineage>
</organism>
<proteinExistence type="predicted"/>
<reference evidence="1" key="1">
    <citation type="submission" date="2017-10" db="EMBL/GenBank/DDBJ databases">
        <title>Genome sequence of cellulolytic Lachnospiraceae bacterium XHS1971 isolated from hotspring sediment.</title>
        <authorList>
            <person name="Vasudevan G."/>
            <person name="Joshi A.J."/>
            <person name="Hivarkar S."/>
            <person name="Lanjekar V.B."/>
            <person name="Dhakephalkar P.K."/>
            <person name="Dagar S."/>
        </authorList>
    </citation>
    <scope>NUCLEOTIDE SEQUENCE</scope>
    <source>
        <strain evidence="1">XHS1971</strain>
    </source>
</reference>
<name>A0AC61DFU9_9FIRM</name>
<dbReference type="Proteomes" id="UP000224460">
    <property type="component" value="Unassembled WGS sequence"/>
</dbReference>
<keyword evidence="2" id="KW-1185">Reference proteome</keyword>
<gene>
    <name evidence="1" type="ORF">CS063_05300</name>
</gene>
<sequence>MVRGLKLEQWIKEKVYFYKRKNYYKMKRLNYRFNHNALRLVGSICIIIGFFLILKGCNHLIKQAEKSMDISNSLQICYSEKIKKEVLNENMGNSRSSLR</sequence>
<dbReference type="EMBL" id="PEDL01000003">
    <property type="protein sequence ID" value="PHV71467.1"/>
    <property type="molecule type" value="Genomic_DNA"/>
</dbReference>
<evidence type="ECO:0000313" key="2">
    <source>
        <dbReference type="Proteomes" id="UP000224460"/>
    </source>
</evidence>
<evidence type="ECO:0000313" key="1">
    <source>
        <dbReference type="EMBL" id="PHV71467.1"/>
    </source>
</evidence>